<evidence type="ECO:0000259" key="4">
    <source>
        <dbReference type="Pfam" id="PF07176"/>
    </source>
</evidence>
<dbReference type="Pfam" id="PF07176">
    <property type="entry name" value="DUF1400"/>
    <property type="match status" value="1"/>
</dbReference>
<dbReference type="GO" id="GO:0016042">
    <property type="term" value="P:lipid catabolic process"/>
    <property type="evidence" value="ECO:0007669"/>
    <property type="project" value="UniProtKB-KW"/>
</dbReference>
<dbReference type="AlphaFoldDB" id="A0A8K1ZXE3"/>
<comment type="caution">
    <text evidence="5">The sequence shown here is derived from an EMBL/GenBank/DDBJ whole genome shotgun (WGS) entry which is preliminary data.</text>
</comment>
<evidence type="ECO:0000256" key="3">
    <source>
        <dbReference type="ARBA" id="ARBA00023098"/>
    </source>
</evidence>
<proteinExistence type="predicted"/>
<dbReference type="GO" id="GO:0003847">
    <property type="term" value="F:1-alkyl-2-acetylglycerophosphocholine esterase activity"/>
    <property type="evidence" value="ECO:0007669"/>
    <property type="project" value="TreeGrafter"/>
</dbReference>
<dbReference type="Pfam" id="PF03403">
    <property type="entry name" value="PAF-AH_p_II"/>
    <property type="match status" value="1"/>
</dbReference>
<dbReference type="Gene3D" id="3.40.50.1820">
    <property type="entry name" value="alpha/beta hydrolase"/>
    <property type="match status" value="1"/>
</dbReference>
<feature type="domain" description="DUF1400" evidence="4">
    <location>
        <begin position="32"/>
        <end position="158"/>
    </location>
</feature>
<dbReference type="PANTHER" id="PTHR10272">
    <property type="entry name" value="PLATELET-ACTIVATING FACTOR ACETYLHYDROLASE"/>
    <property type="match status" value="1"/>
</dbReference>
<name>A0A8K1ZXE3_9CYAN</name>
<dbReference type="EMBL" id="WVIC01000006">
    <property type="protein sequence ID" value="NCJ05786.1"/>
    <property type="molecule type" value="Genomic_DNA"/>
</dbReference>
<dbReference type="SUPFAM" id="SSF53474">
    <property type="entry name" value="alpha/beta-Hydrolases"/>
    <property type="match status" value="1"/>
</dbReference>
<dbReference type="RefSeq" id="WP_161824263.1">
    <property type="nucleotide sequence ID" value="NZ_WVIC01000006.1"/>
</dbReference>
<dbReference type="InterPro" id="IPR010802">
    <property type="entry name" value="DUF1400"/>
</dbReference>
<dbReference type="Proteomes" id="UP000607397">
    <property type="component" value="Unassembled WGS sequence"/>
</dbReference>
<accession>A0A8K1ZXE3</accession>
<gene>
    <name evidence="5" type="ORF">GS597_04535</name>
</gene>
<evidence type="ECO:0000313" key="5">
    <source>
        <dbReference type="EMBL" id="NCJ05786.1"/>
    </source>
</evidence>
<evidence type="ECO:0000313" key="6">
    <source>
        <dbReference type="Proteomes" id="UP000607397"/>
    </source>
</evidence>
<keyword evidence="6" id="KW-1185">Reference proteome</keyword>
<evidence type="ECO:0000256" key="1">
    <source>
        <dbReference type="ARBA" id="ARBA00022801"/>
    </source>
</evidence>
<keyword evidence="3" id="KW-0443">Lipid metabolism</keyword>
<evidence type="ECO:0000256" key="2">
    <source>
        <dbReference type="ARBA" id="ARBA00022963"/>
    </source>
</evidence>
<dbReference type="InterPro" id="IPR029058">
    <property type="entry name" value="AB_hydrolase_fold"/>
</dbReference>
<sequence>MFKHARPWLVQLGWLTCLSPLMVGVLPEVTWAASRIHVSYSFLERSISVSALETFAKEGRITGDLVPYARYLNPDQLENLRQGLQEQIDLEPVTVAQFLYTPIGEQLLHRVGQVIRSRSGHGSFFALRASLILAAADPEGFTALSVLRHYPADGVQVDFSAGLALLNEVRQLIDETNQAVADIRSSSESEVAPMTALGYSLQQRGSFTWEKVTLELQDNSPQRLNYTGRARTYPADIYLPNLPNSSPQPVVVISHGLNSNRSTFLYLAEYLASHGFVVAVPEHIGSNTQQILGLLSGQTSDVIQPTEFVDRPQDVTFLLDTLEARSQSDPTFANRLDLENVGVIGQSFGGYTALALAGAPLNFEQLQQDCTEQLETTLNLSLLLQCQALRLPLQNYDLKDDRVQAIIAINPIGSSLFGVESYAQVEVPVLMVAGSADTVSPALLEQIQPFAWLSSSNRYLMMIEGGTHFSALEPPDPSAEGLPSFPELIGPAPHLARGYMEFFSAAFLKAFVAQQPEFENLLTSSYAASLSELVLPLRLTQFGASAQAESAVIAP</sequence>
<reference evidence="5" key="1">
    <citation type="submission" date="2019-12" db="EMBL/GenBank/DDBJ databases">
        <title>High-Quality draft genome sequences of three cyanobacteria isolated from the limestone walls of the Old Cathedral of Coimbra.</title>
        <authorList>
            <person name="Tiago I."/>
            <person name="Soares F."/>
            <person name="Portugal A."/>
        </authorList>
    </citation>
    <scope>NUCLEOTIDE SEQUENCE [LARGE SCALE GENOMIC DNA]</scope>
    <source>
        <strain evidence="5">C</strain>
    </source>
</reference>
<organism evidence="5 6">
    <name type="scientific">Petrachloros mirabilis ULC683</name>
    <dbReference type="NCBI Taxonomy" id="2781853"/>
    <lineage>
        <taxon>Bacteria</taxon>
        <taxon>Bacillati</taxon>
        <taxon>Cyanobacteriota</taxon>
        <taxon>Cyanophyceae</taxon>
        <taxon>Synechococcales</taxon>
        <taxon>Petrachlorosaceae</taxon>
        <taxon>Petrachloros</taxon>
        <taxon>Petrachloros mirabilis</taxon>
    </lineage>
</organism>
<keyword evidence="1 5" id="KW-0378">Hydrolase</keyword>
<keyword evidence="2" id="KW-0442">Lipid degradation</keyword>
<dbReference type="PANTHER" id="PTHR10272:SF13">
    <property type="entry name" value="POLY(ETHYLENE TEREPHTHALATE) HYDROLASE"/>
    <property type="match status" value="1"/>
</dbReference>
<protein>
    <submittedName>
        <fullName evidence="5">Alpha/beta hydrolase</fullName>
    </submittedName>
</protein>